<dbReference type="GO" id="GO:0043200">
    <property type="term" value="P:response to amino acid"/>
    <property type="evidence" value="ECO:0007669"/>
    <property type="project" value="TreeGrafter"/>
</dbReference>
<dbReference type="InterPro" id="IPR036390">
    <property type="entry name" value="WH_DNA-bd_sf"/>
</dbReference>
<dbReference type="InterPro" id="IPR011008">
    <property type="entry name" value="Dimeric_a/b-barrel"/>
</dbReference>
<keyword evidence="6" id="KW-1185">Reference proteome</keyword>
<dbReference type="EMBL" id="CP016076">
    <property type="protein sequence ID" value="APU17771.1"/>
    <property type="molecule type" value="Genomic_DNA"/>
</dbReference>
<dbReference type="SMART" id="SM00344">
    <property type="entry name" value="HTH_ASNC"/>
    <property type="match status" value="1"/>
</dbReference>
<keyword evidence="1" id="KW-0805">Transcription regulation</keyword>
<dbReference type="SUPFAM" id="SSF46785">
    <property type="entry name" value="Winged helix' DNA-binding domain"/>
    <property type="match status" value="1"/>
</dbReference>
<dbReference type="GO" id="GO:0043565">
    <property type="term" value="F:sequence-specific DNA binding"/>
    <property type="evidence" value="ECO:0007669"/>
    <property type="project" value="InterPro"/>
</dbReference>
<dbReference type="RefSeq" id="WP_157434502.1">
    <property type="nucleotide sequence ID" value="NZ_CP016076.1"/>
</dbReference>
<dbReference type="InterPro" id="IPR000485">
    <property type="entry name" value="AsnC-type_HTH_dom"/>
</dbReference>
<dbReference type="PROSITE" id="PS50956">
    <property type="entry name" value="HTH_ASNC_2"/>
    <property type="match status" value="1"/>
</dbReference>
<evidence type="ECO:0000313" key="5">
    <source>
        <dbReference type="EMBL" id="APU17771.1"/>
    </source>
</evidence>
<dbReference type="PANTHER" id="PTHR30154:SF53">
    <property type="entry name" value="HTH-TYPE TRANSCRIPTIONAL REGULATOR LRPC"/>
    <property type="match status" value="1"/>
</dbReference>
<evidence type="ECO:0000256" key="1">
    <source>
        <dbReference type="ARBA" id="ARBA00023015"/>
    </source>
</evidence>
<dbReference type="Proteomes" id="UP000185511">
    <property type="component" value="Chromosome"/>
</dbReference>
<feature type="domain" description="HTH asnC-type" evidence="4">
    <location>
        <begin position="3"/>
        <end position="64"/>
    </location>
</feature>
<keyword evidence="2" id="KW-0238">DNA-binding</keyword>
<accession>A0AAC9LI50</accession>
<gene>
    <name evidence="5" type="ORF">UA74_28890</name>
</gene>
<reference evidence="6" key="1">
    <citation type="submission" date="2016-06" db="EMBL/GenBank/DDBJ databases">
        <title>Complete genome sequence of Actinoalloteichus fjordicus DSM 46855 (=ADI127-17), type strain of the new species Actinoalloteichus fjordicus.</title>
        <authorList>
            <person name="Ruckert C."/>
            <person name="Nouioui I."/>
            <person name="Willmese J."/>
            <person name="van Wezel G."/>
            <person name="Klenk H.-P."/>
            <person name="Kalinowski J."/>
            <person name="Zotchev S.B."/>
        </authorList>
    </citation>
    <scope>NUCLEOTIDE SEQUENCE [LARGE SCALE GENOMIC DNA]</scope>
    <source>
        <strain evidence="6">ADI127-7</strain>
    </source>
</reference>
<dbReference type="Pfam" id="PF13404">
    <property type="entry name" value="HTH_AsnC-type"/>
    <property type="match status" value="1"/>
</dbReference>
<dbReference type="Gene3D" id="3.30.70.920">
    <property type="match status" value="1"/>
</dbReference>
<sequence>MELDDLDWALLDHLQADARMSFNALARQVGASAPTVAARVRRMEESAVITGYRAEVDLAGVGLGVEALVRMKCYGPRCITLRPEQITDWPEVLGVLRLTGDICSLVHVATPDIAGLERLLERLWQYGETASAMILSWPIPLRGVRRPPGWGSLPPDAPGAGQRS</sequence>
<name>A0AAC9LI50_9PSEU</name>
<dbReference type="PRINTS" id="PR00033">
    <property type="entry name" value="HTHASNC"/>
</dbReference>
<dbReference type="KEGG" id="acad:UA74_28890"/>
<proteinExistence type="predicted"/>
<dbReference type="Pfam" id="PF01037">
    <property type="entry name" value="AsnC_trans_reg"/>
    <property type="match status" value="1"/>
</dbReference>
<evidence type="ECO:0000256" key="2">
    <source>
        <dbReference type="ARBA" id="ARBA00023125"/>
    </source>
</evidence>
<dbReference type="InterPro" id="IPR019887">
    <property type="entry name" value="Tscrpt_reg_AsnC/Lrp_C"/>
</dbReference>
<dbReference type="Gene3D" id="1.10.10.10">
    <property type="entry name" value="Winged helix-like DNA-binding domain superfamily/Winged helix DNA-binding domain"/>
    <property type="match status" value="1"/>
</dbReference>
<dbReference type="InterPro" id="IPR019888">
    <property type="entry name" value="Tscrpt_reg_AsnC-like"/>
</dbReference>
<organism evidence="5 6">
    <name type="scientific">Actinoalloteichus fjordicus</name>
    <dbReference type="NCBI Taxonomy" id="1612552"/>
    <lineage>
        <taxon>Bacteria</taxon>
        <taxon>Bacillati</taxon>
        <taxon>Actinomycetota</taxon>
        <taxon>Actinomycetes</taxon>
        <taxon>Pseudonocardiales</taxon>
        <taxon>Pseudonocardiaceae</taxon>
        <taxon>Actinoalloteichus</taxon>
    </lineage>
</organism>
<evidence type="ECO:0000256" key="3">
    <source>
        <dbReference type="ARBA" id="ARBA00023163"/>
    </source>
</evidence>
<dbReference type="InterPro" id="IPR036388">
    <property type="entry name" value="WH-like_DNA-bd_sf"/>
</dbReference>
<dbReference type="GO" id="GO:0005829">
    <property type="term" value="C:cytosol"/>
    <property type="evidence" value="ECO:0007669"/>
    <property type="project" value="TreeGrafter"/>
</dbReference>
<evidence type="ECO:0000259" key="4">
    <source>
        <dbReference type="PROSITE" id="PS50956"/>
    </source>
</evidence>
<dbReference type="SUPFAM" id="SSF54909">
    <property type="entry name" value="Dimeric alpha+beta barrel"/>
    <property type="match status" value="1"/>
</dbReference>
<keyword evidence="3" id="KW-0804">Transcription</keyword>
<dbReference type="PANTHER" id="PTHR30154">
    <property type="entry name" value="LEUCINE-RESPONSIVE REGULATORY PROTEIN"/>
    <property type="match status" value="1"/>
</dbReference>
<evidence type="ECO:0000313" key="6">
    <source>
        <dbReference type="Proteomes" id="UP000185511"/>
    </source>
</evidence>
<dbReference type="AlphaFoldDB" id="A0AAC9LI50"/>
<protein>
    <submittedName>
        <fullName evidence="5">Transcriptional regulator</fullName>
    </submittedName>
</protein>